<evidence type="ECO:0000259" key="6">
    <source>
        <dbReference type="Pfam" id="PF08281"/>
    </source>
</evidence>
<evidence type="ECO:0000313" key="8">
    <source>
        <dbReference type="Proteomes" id="UP000075391"/>
    </source>
</evidence>
<dbReference type="AlphaFoldDB" id="A0A150WKD6"/>
<dbReference type="GO" id="GO:0003677">
    <property type="term" value="F:DNA binding"/>
    <property type="evidence" value="ECO:0007669"/>
    <property type="project" value="InterPro"/>
</dbReference>
<dbReference type="OrthoDB" id="5293399at2"/>
<organism evidence="7 8">
    <name type="scientific">Bdellovibrio bacteriovorus</name>
    <dbReference type="NCBI Taxonomy" id="959"/>
    <lineage>
        <taxon>Bacteria</taxon>
        <taxon>Pseudomonadati</taxon>
        <taxon>Bdellovibrionota</taxon>
        <taxon>Bdellovibrionia</taxon>
        <taxon>Bdellovibrionales</taxon>
        <taxon>Pseudobdellovibrionaceae</taxon>
        <taxon>Bdellovibrio</taxon>
    </lineage>
</organism>
<dbReference type="InterPro" id="IPR007627">
    <property type="entry name" value="RNA_pol_sigma70_r2"/>
</dbReference>
<keyword evidence="3" id="KW-0731">Sigma factor</keyword>
<name>A0A150WKD6_BDEBC</name>
<dbReference type="InterPro" id="IPR014284">
    <property type="entry name" value="RNA_pol_sigma-70_dom"/>
</dbReference>
<evidence type="ECO:0000256" key="1">
    <source>
        <dbReference type="ARBA" id="ARBA00010641"/>
    </source>
</evidence>
<evidence type="ECO:0000313" key="7">
    <source>
        <dbReference type="EMBL" id="KYG64384.1"/>
    </source>
</evidence>
<comment type="caution">
    <text evidence="7">The sequence shown here is derived from an EMBL/GenBank/DDBJ whole genome shotgun (WGS) entry which is preliminary data.</text>
</comment>
<dbReference type="Gene3D" id="1.10.1740.10">
    <property type="match status" value="1"/>
</dbReference>
<dbReference type="PANTHER" id="PTHR43133:SF51">
    <property type="entry name" value="RNA POLYMERASE SIGMA FACTOR"/>
    <property type="match status" value="1"/>
</dbReference>
<evidence type="ECO:0000259" key="5">
    <source>
        <dbReference type="Pfam" id="PF04542"/>
    </source>
</evidence>
<dbReference type="Pfam" id="PF04542">
    <property type="entry name" value="Sigma70_r2"/>
    <property type="match status" value="1"/>
</dbReference>
<feature type="domain" description="RNA polymerase sigma-70 region 2" evidence="5">
    <location>
        <begin position="12"/>
        <end position="78"/>
    </location>
</feature>
<protein>
    <submittedName>
        <fullName evidence="7">RNA polymerase subunit sigma</fullName>
    </submittedName>
</protein>
<evidence type="ECO:0000256" key="4">
    <source>
        <dbReference type="ARBA" id="ARBA00023163"/>
    </source>
</evidence>
<dbReference type="CDD" id="cd06171">
    <property type="entry name" value="Sigma70_r4"/>
    <property type="match status" value="1"/>
</dbReference>
<keyword evidence="2" id="KW-0805">Transcription regulation</keyword>
<dbReference type="InterPro" id="IPR013325">
    <property type="entry name" value="RNA_pol_sigma_r2"/>
</dbReference>
<dbReference type="Pfam" id="PF08281">
    <property type="entry name" value="Sigma70_r4_2"/>
    <property type="match status" value="1"/>
</dbReference>
<dbReference type="NCBIfam" id="TIGR02937">
    <property type="entry name" value="sigma70-ECF"/>
    <property type="match status" value="1"/>
</dbReference>
<dbReference type="GO" id="GO:0016987">
    <property type="term" value="F:sigma factor activity"/>
    <property type="evidence" value="ECO:0007669"/>
    <property type="project" value="UniProtKB-KW"/>
</dbReference>
<dbReference type="SUPFAM" id="SSF88946">
    <property type="entry name" value="Sigma2 domain of RNA polymerase sigma factors"/>
    <property type="match status" value="1"/>
</dbReference>
<evidence type="ECO:0000256" key="2">
    <source>
        <dbReference type="ARBA" id="ARBA00023015"/>
    </source>
</evidence>
<dbReference type="InterPro" id="IPR013249">
    <property type="entry name" value="RNA_pol_sigma70_r4_t2"/>
</dbReference>
<gene>
    <name evidence="7" type="ORF">AZI85_02885</name>
</gene>
<dbReference type="GO" id="GO:0006352">
    <property type="term" value="P:DNA-templated transcription initiation"/>
    <property type="evidence" value="ECO:0007669"/>
    <property type="project" value="InterPro"/>
</dbReference>
<feature type="domain" description="RNA polymerase sigma factor 70 region 4 type 2" evidence="6">
    <location>
        <begin position="99"/>
        <end position="151"/>
    </location>
</feature>
<comment type="similarity">
    <text evidence="1">Belongs to the sigma-70 factor family. ECF subfamily.</text>
</comment>
<dbReference type="Proteomes" id="UP000075391">
    <property type="component" value="Unassembled WGS sequence"/>
</dbReference>
<dbReference type="RefSeq" id="WP_063243377.1">
    <property type="nucleotide sequence ID" value="NZ_CP168967.1"/>
</dbReference>
<sequence length="162" mass="18607">MSAKTAESFHKLYEVHATKVRGLLFRLAGEGPLKDLTQETFMKAWEYRDKFRGESEASTWIFRIAYNCAVDYLRKNKKLEELPVIQTENSLESDLSNRQLVDLMLSSLSIENRAVVVLFYLEDQSIKEISEALSIPEGTVKSRLNQARTKMTELMARKGVQV</sequence>
<dbReference type="SUPFAM" id="SSF88659">
    <property type="entry name" value="Sigma3 and sigma4 domains of RNA polymerase sigma factors"/>
    <property type="match status" value="1"/>
</dbReference>
<dbReference type="PANTHER" id="PTHR43133">
    <property type="entry name" value="RNA POLYMERASE ECF-TYPE SIGMA FACTO"/>
    <property type="match status" value="1"/>
</dbReference>
<keyword evidence="4" id="KW-0804">Transcription</keyword>
<proteinExistence type="inferred from homology"/>
<dbReference type="InterPro" id="IPR039425">
    <property type="entry name" value="RNA_pol_sigma-70-like"/>
</dbReference>
<dbReference type="EMBL" id="LUKF01000012">
    <property type="protein sequence ID" value="KYG64384.1"/>
    <property type="molecule type" value="Genomic_DNA"/>
</dbReference>
<dbReference type="InterPro" id="IPR036388">
    <property type="entry name" value="WH-like_DNA-bd_sf"/>
</dbReference>
<evidence type="ECO:0000256" key="3">
    <source>
        <dbReference type="ARBA" id="ARBA00023082"/>
    </source>
</evidence>
<dbReference type="InterPro" id="IPR013324">
    <property type="entry name" value="RNA_pol_sigma_r3/r4-like"/>
</dbReference>
<reference evidence="7 8" key="1">
    <citation type="submission" date="2016-03" db="EMBL/GenBank/DDBJ databases">
        <authorList>
            <person name="Ploux O."/>
        </authorList>
    </citation>
    <scope>NUCLEOTIDE SEQUENCE [LARGE SCALE GENOMIC DNA]</scope>
    <source>
        <strain evidence="7 8">BER2</strain>
    </source>
</reference>
<accession>A0A150WKD6</accession>
<dbReference type="Gene3D" id="1.10.10.10">
    <property type="entry name" value="Winged helix-like DNA-binding domain superfamily/Winged helix DNA-binding domain"/>
    <property type="match status" value="1"/>
</dbReference>